<evidence type="ECO:0000313" key="2">
    <source>
        <dbReference type="EMBL" id="KAF2712830.1"/>
    </source>
</evidence>
<feature type="compositionally biased region" description="Basic and acidic residues" evidence="1">
    <location>
        <begin position="305"/>
        <end position="317"/>
    </location>
</feature>
<dbReference type="AlphaFoldDB" id="A0A6G1KJ72"/>
<name>A0A6G1KJ72_9PLEO</name>
<protein>
    <recommendedName>
        <fullName evidence="4">C3H1-type domain-containing protein</fullName>
    </recommendedName>
</protein>
<dbReference type="Proteomes" id="UP000799428">
    <property type="component" value="Unassembled WGS sequence"/>
</dbReference>
<dbReference type="OrthoDB" id="3797593at2759"/>
<accession>A0A6G1KJ72</accession>
<feature type="compositionally biased region" description="Basic and acidic residues" evidence="1">
    <location>
        <begin position="420"/>
        <end position="438"/>
    </location>
</feature>
<feature type="region of interest" description="Disordered" evidence="1">
    <location>
        <begin position="1"/>
        <end position="80"/>
    </location>
</feature>
<organism evidence="2 3">
    <name type="scientific">Pleomassaria siparia CBS 279.74</name>
    <dbReference type="NCBI Taxonomy" id="1314801"/>
    <lineage>
        <taxon>Eukaryota</taxon>
        <taxon>Fungi</taxon>
        <taxon>Dikarya</taxon>
        <taxon>Ascomycota</taxon>
        <taxon>Pezizomycotina</taxon>
        <taxon>Dothideomycetes</taxon>
        <taxon>Pleosporomycetidae</taxon>
        <taxon>Pleosporales</taxon>
        <taxon>Pleomassariaceae</taxon>
        <taxon>Pleomassaria</taxon>
    </lineage>
</organism>
<evidence type="ECO:0008006" key="4">
    <source>
        <dbReference type="Google" id="ProtNLM"/>
    </source>
</evidence>
<proteinExistence type="predicted"/>
<dbReference type="EMBL" id="MU005766">
    <property type="protein sequence ID" value="KAF2712830.1"/>
    <property type="molecule type" value="Genomic_DNA"/>
</dbReference>
<keyword evidence="3" id="KW-1185">Reference proteome</keyword>
<feature type="region of interest" description="Disordered" evidence="1">
    <location>
        <begin position="337"/>
        <end position="438"/>
    </location>
</feature>
<sequence>MSTPYDRNKPPPPPHSTAPPQSRFGTEDPFAEEEVYSDISDISTKGDQALFVRNNPPLTPHSLPAHQTQHGERNKGMTENGDCAAESLRVHPSRMSLVEPRSKATEPRPEMRSAINMDALANRESHHHTSQSLTPHGDSYRPYYGTAARREDRVFSARANNVTDRRNARIRAFGDIPRTVYDLRAYYQFLKVQIGENVISRFKNGDGRVNPSQYGGTHEYDLGLCFTTFLSTYTCEKRDKCPWRHHPLTEEEKVWVKRLGSCEEFLRKAEALWAKPCTPMPGKNMADVAGDGDSPTVGGSVSGQEDEREKRYDTSRVVKRPREEYSCSGYEDTWRRDLYNNRNDGSRSSRRRREDDSQRDREDSRDDGQYNDRSRNGGSGSSKRQHRTDSNHEEDYSSGSNYNPETARGIQPPSPHCHVRGHERGQTWREEREHKTRK</sequence>
<evidence type="ECO:0000313" key="3">
    <source>
        <dbReference type="Proteomes" id="UP000799428"/>
    </source>
</evidence>
<evidence type="ECO:0000256" key="1">
    <source>
        <dbReference type="SAM" id="MobiDB-lite"/>
    </source>
</evidence>
<gene>
    <name evidence="2" type="ORF">K504DRAFT_464874</name>
</gene>
<feature type="compositionally biased region" description="Basic and acidic residues" evidence="1">
    <location>
        <begin position="337"/>
        <end position="375"/>
    </location>
</feature>
<feature type="region of interest" description="Disordered" evidence="1">
    <location>
        <begin position="284"/>
        <end position="317"/>
    </location>
</feature>
<reference evidence="2" key="1">
    <citation type="journal article" date="2020" name="Stud. Mycol.">
        <title>101 Dothideomycetes genomes: a test case for predicting lifestyles and emergence of pathogens.</title>
        <authorList>
            <person name="Haridas S."/>
            <person name="Albert R."/>
            <person name="Binder M."/>
            <person name="Bloem J."/>
            <person name="Labutti K."/>
            <person name="Salamov A."/>
            <person name="Andreopoulos B."/>
            <person name="Baker S."/>
            <person name="Barry K."/>
            <person name="Bills G."/>
            <person name="Bluhm B."/>
            <person name="Cannon C."/>
            <person name="Castanera R."/>
            <person name="Culley D."/>
            <person name="Daum C."/>
            <person name="Ezra D."/>
            <person name="Gonzalez J."/>
            <person name="Henrissat B."/>
            <person name="Kuo A."/>
            <person name="Liang C."/>
            <person name="Lipzen A."/>
            <person name="Lutzoni F."/>
            <person name="Magnuson J."/>
            <person name="Mondo S."/>
            <person name="Nolan M."/>
            <person name="Ohm R."/>
            <person name="Pangilinan J."/>
            <person name="Park H.-J."/>
            <person name="Ramirez L."/>
            <person name="Alfaro M."/>
            <person name="Sun H."/>
            <person name="Tritt A."/>
            <person name="Yoshinaga Y."/>
            <person name="Zwiers L.-H."/>
            <person name="Turgeon B."/>
            <person name="Goodwin S."/>
            <person name="Spatafora J."/>
            <person name="Crous P."/>
            <person name="Grigoriev I."/>
        </authorList>
    </citation>
    <scope>NUCLEOTIDE SEQUENCE</scope>
    <source>
        <strain evidence="2">CBS 279.74</strain>
    </source>
</reference>